<evidence type="ECO:0000259" key="5">
    <source>
        <dbReference type="PROSITE" id="PS51186"/>
    </source>
</evidence>
<dbReference type="SUPFAM" id="SSF55718">
    <property type="entry name" value="SCP-like"/>
    <property type="match status" value="1"/>
</dbReference>
<dbReference type="PROSITE" id="PS51186">
    <property type="entry name" value="GNAT"/>
    <property type="match status" value="1"/>
</dbReference>
<gene>
    <name evidence="6" type="ORF">D1781_04070</name>
</gene>
<dbReference type="CDD" id="cd04301">
    <property type="entry name" value="NAT_SF"/>
    <property type="match status" value="1"/>
</dbReference>
<dbReference type="InterPro" id="IPR016181">
    <property type="entry name" value="Acyl_CoA_acyltransferase"/>
</dbReference>
<comment type="caution">
    <text evidence="6">The sequence shown here is derived from an EMBL/GenBank/DDBJ whole genome shotgun (WGS) entry which is preliminary data.</text>
</comment>
<dbReference type="Pfam" id="PF13527">
    <property type="entry name" value="Acetyltransf_9"/>
    <property type="match status" value="1"/>
</dbReference>
<dbReference type="Gene3D" id="3.30.1050.10">
    <property type="entry name" value="SCP2 sterol-binding domain"/>
    <property type="match status" value="1"/>
</dbReference>
<dbReference type="AlphaFoldDB" id="A0A3A1U2S8"/>
<evidence type="ECO:0000256" key="3">
    <source>
        <dbReference type="ARBA" id="ARBA00023315"/>
    </source>
</evidence>
<dbReference type="InterPro" id="IPR051554">
    <property type="entry name" value="Acetyltransferase_Eis"/>
</dbReference>
<dbReference type="Pfam" id="PF13530">
    <property type="entry name" value="SCP2_2"/>
    <property type="match status" value="1"/>
</dbReference>
<evidence type="ECO:0000256" key="1">
    <source>
        <dbReference type="ARBA" id="ARBA00009213"/>
    </source>
</evidence>
<feature type="binding site" evidence="4">
    <location>
        <begin position="117"/>
        <end position="122"/>
    </location>
    <ligand>
        <name>acetyl-CoA</name>
        <dbReference type="ChEBI" id="CHEBI:57288"/>
    </ligand>
</feature>
<feature type="binding site" evidence="4">
    <location>
        <begin position="145"/>
        <end position="146"/>
    </location>
    <ligand>
        <name>acetyl-CoA</name>
        <dbReference type="ChEBI" id="CHEBI:57288"/>
    </ligand>
</feature>
<dbReference type="GO" id="GO:0034069">
    <property type="term" value="F:aminoglycoside N-acetyltransferase activity"/>
    <property type="evidence" value="ECO:0007669"/>
    <property type="project" value="TreeGrafter"/>
</dbReference>
<dbReference type="InterPro" id="IPR041380">
    <property type="entry name" value="Acetyltransf_17"/>
</dbReference>
<dbReference type="InterPro" id="IPR025559">
    <property type="entry name" value="Eis_dom"/>
</dbReference>
<dbReference type="RefSeq" id="WP_119480962.1">
    <property type="nucleotide sequence ID" value="NZ_QXTG01000001.1"/>
</dbReference>
<feature type="binding site" evidence="4">
    <location>
        <begin position="109"/>
        <end position="111"/>
    </location>
    <ligand>
        <name>acetyl-CoA</name>
        <dbReference type="ChEBI" id="CHEBI:57288"/>
    </ligand>
</feature>
<evidence type="ECO:0000256" key="2">
    <source>
        <dbReference type="ARBA" id="ARBA00022679"/>
    </source>
</evidence>
<feature type="domain" description="N-acetyltransferase" evidence="5">
    <location>
        <begin position="23"/>
        <end position="198"/>
    </location>
</feature>
<dbReference type="SUPFAM" id="SSF55729">
    <property type="entry name" value="Acyl-CoA N-acyltransferases (Nat)"/>
    <property type="match status" value="1"/>
</dbReference>
<evidence type="ECO:0000313" key="7">
    <source>
        <dbReference type="Proteomes" id="UP000265742"/>
    </source>
</evidence>
<dbReference type="InterPro" id="IPR022902">
    <property type="entry name" value="NAcTrfase_Eis"/>
</dbReference>
<dbReference type="OrthoDB" id="8399956at2"/>
<dbReference type="Pfam" id="PF17668">
    <property type="entry name" value="Acetyltransf_17"/>
    <property type="match status" value="1"/>
</dbReference>
<organism evidence="6 7">
    <name type="scientific">Amnibacterium setariae</name>
    <dbReference type="NCBI Taxonomy" id="2306585"/>
    <lineage>
        <taxon>Bacteria</taxon>
        <taxon>Bacillati</taxon>
        <taxon>Actinomycetota</taxon>
        <taxon>Actinomycetes</taxon>
        <taxon>Micrococcales</taxon>
        <taxon>Microbacteriaceae</taxon>
        <taxon>Amnibacterium</taxon>
    </lineage>
</organism>
<keyword evidence="7" id="KW-1185">Reference proteome</keyword>
<evidence type="ECO:0000256" key="4">
    <source>
        <dbReference type="HAMAP-Rule" id="MF_01812"/>
    </source>
</evidence>
<feature type="active site" description="Proton donor" evidence="4">
    <location>
        <position position="150"/>
    </location>
</feature>
<dbReference type="EMBL" id="QXTG01000001">
    <property type="protein sequence ID" value="RIX30600.1"/>
    <property type="molecule type" value="Genomic_DNA"/>
</dbReference>
<accession>A0A3A1U2S8</accession>
<comment type="subunit">
    <text evidence="4">Homohexamer; trimer of dimers.</text>
</comment>
<keyword evidence="2 4" id="KW-0808">Transferase</keyword>
<keyword evidence="3 4" id="KW-0012">Acyltransferase</keyword>
<dbReference type="Gene3D" id="3.40.630.30">
    <property type="match status" value="2"/>
</dbReference>
<dbReference type="GO" id="GO:0030649">
    <property type="term" value="P:aminoglycoside antibiotic catabolic process"/>
    <property type="evidence" value="ECO:0007669"/>
    <property type="project" value="TreeGrafter"/>
</dbReference>
<protein>
    <submittedName>
        <fullName evidence="6">GNAT family N-acetyltransferase</fullName>
    </submittedName>
</protein>
<dbReference type="PANTHER" id="PTHR37817">
    <property type="entry name" value="N-ACETYLTRANSFERASE EIS"/>
    <property type="match status" value="1"/>
</dbReference>
<dbReference type="HAMAP" id="MF_01812">
    <property type="entry name" value="Eis"/>
    <property type="match status" value="1"/>
</dbReference>
<reference evidence="7" key="1">
    <citation type="submission" date="2018-09" db="EMBL/GenBank/DDBJ databases">
        <authorList>
            <person name="Kim I."/>
        </authorList>
    </citation>
    <scope>NUCLEOTIDE SEQUENCE [LARGE SCALE GENOMIC DNA]</scope>
    <source>
        <strain evidence="7">DD4a</strain>
    </source>
</reference>
<dbReference type="InterPro" id="IPR000182">
    <property type="entry name" value="GNAT_dom"/>
</dbReference>
<proteinExistence type="inferred from homology"/>
<name>A0A3A1U2S8_9MICO</name>
<dbReference type="PANTHER" id="PTHR37817:SF1">
    <property type="entry name" value="N-ACETYLTRANSFERASE EIS"/>
    <property type="match status" value="1"/>
</dbReference>
<feature type="active site" description="Proton acceptor; via carboxylate" evidence="4">
    <location>
        <position position="439"/>
    </location>
</feature>
<evidence type="ECO:0000313" key="6">
    <source>
        <dbReference type="EMBL" id="RIX30600.1"/>
    </source>
</evidence>
<comment type="similarity">
    <text evidence="1 4">Belongs to the acetyltransferase Eis family.</text>
</comment>
<dbReference type="Proteomes" id="UP000265742">
    <property type="component" value="Unassembled WGS sequence"/>
</dbReference>
<sequence>MHDDALSIPVDAAAAAALSAQGLRMAVVDPGDPAATRAWAEADARGFHDPARTDEDFADLSEDFPLQRSVGIYDDGGAEPAMPIATVTSWPAAMTVPGGEVDTWAISAVTVAPSHRRRGIARQMLESELRVAVAAGRPLAVLTVSEATIYRRYGFGPATWSTDFTVDVRRAGWLGAPTPGRIQLIGRDAAVEIGRTLLPEARRATVGDVEIVGHRFGRLFGAPSDSAEQRKRRFARYEDADGVVRGLVVYRVNENPQDFSDLSADVLQLVATTDDAYRALWQYLFELDLVGEVKGWLRAVDEPLRWLVQDSRRIRTTELREHLWVRVLDPVTALAARSYAGPGRLALRVEDPLGHADGVFTIDVDADGRAVVAAGEPSEPEGTPLLEVPVDVLGSLYFGGASAVALARAGRLAERTSGDAVLADRLLRSPVPPALMTWF</sequence>
<dbReference type="InterPro" id="IPR036527">
    <property type="entry name" value="SCP2_sterol-bd_dom_sf"/>
</dbReference>